<dbReference type="AlphaFoldDB" id="A0A316UGR1"/>
<name>A0A316UGR1_9BASI</name>
<dbReference type="PANTHER" id="PTHR35560">
    <property type="entry name" value="BLL0132 PROTEIN"/>
    <property type="match status" value="1"/>
</dbReference>
<dbReference type="Proteomes" id="UP000245942">
    <property type="component" value="Unassembled WGS sequence"/>
</dbReference>
<dbReference type="PANTHER" id="PTHR35560:SF3">
    <property type="entry name" value="PEPTIDASE S9 PROLYL OLIGOPEPTIDASE CATALYTIC DOMAIN-CONTAINING PROTEIN"/>
    <property type="match status" value="1"/>
</dbReference>
<evidence type="ECO:0000313" key="4">
    <source>
        <dbReference type="Proteomes" id="UP000245942"/>
    </source>
</evidence>
<feature type="compositionally biased region" description="Pro residues" evidence="1">
    <location>
        <begin position="383"/>
        <end position="394"/>
    </location>
</feature>
<gene>
    <name evidence="3" type="ORF">BCV69DRAFT_275449</name>
</gene>
<feature type="region of interest" description="Disordered" evidence="1">
    <location>
        <begin position="369"/>
        <end position="396"/>
    </location>
</feature>
<accession>A0A316UGR1</accession>
<dbReference type="EMBL" id="KZ819321">
    <property type="protein sequence ID" value="PWN24114.1"/>
    <property type="molecule type" value="Genomic_DNA"/>
</dbReference>
<reference evidence="3 4" key="1">
    <citation type="journal article" date="2018" name="Mol. Biol. Evol.">
        <title>Broad Genomic Sampling Reveals a Smut Pathogenic Ancestry of the Fungal Clade Ustilaginomycotina.</title>
        <authorList>
            <person name="Kijpornyongpan T."/>
            <person name="Mondo S.J."/>
            <person name="Barry K."/>
            <person name="Sandor L."/>
            <person name="Lee J."/>
            <person name="Lipzen A."/>
            <person name="Pangilinan J."/>
            <person name="LaButti K."/>
            <person name="Hainaut M."/>
            <person name="Henrissat B."/>
            <person name="Grigoriev I.V."/>
            <person name="Spatafora J.W."/>
            <person name="Aime M.C."/>
        </authorList>
    </citation>
    <scope>NUCLEOTIDE SEQUENCE [LARGE SCALE GENOMIC DNA]</scope>
    <source>
        <strain evidence="3 4">MCA 4718</strain>
    </source>
</reference>
<proteinExistence type="predicted"/>
<evidence type="ECO:0000256" key="1">
    <source>
        <dbReference type="SAM" id="MobiDB-lite"/>
    </source>
</evidence>
<evidence type="ECO:0000256" key="2">
    <source>
        <dbReference type="SAM" id="SignalP"/>
    </source>
</evidence>
<evidence type="ECO:0008006" key="5">
    <source>
        <dbReference type="Google" id="ProtNLM"/>
    </source>
</evidence>
<dbReference type="OrthoDB" id="5985073at2759"/>
<dbReference type="GeneID" id="37012813"/>
<sequence>MPRTVLPLATFLLLVIAAHLAVAQQYVGSSYTNSMPHVSGSEITFWNIADAQGNSTSLLNYQSLGANGSRLSPSQIRKAVISLHGLQQDPDTIMTGMLAALKKAHLTDSSVSQDTISMVVPLFANTDQANQAYPFVKGAVPAAAGSTSQALVWTSVNWAGGFNNVYPYQQTTVSSFAVLDQMLQYFDNKTLFPSLNEIVVAGHSAGGQAINRYAAIGKDLDLTTPVRYWIANAGNWLWFDSSRPVYRNPGSICSTYDAWRAGLGSNLVAYNKALTSQGTAAVLDKWHSRSKIYARGLQDNGDASADCSPFASGQNRRERFFAQLETYPPTSDDNVDYANVGHDASAFFLSSGAQARFFFDNFDGDGSRSPDFGDRQQIGDSPDPNPDNAPPAPVAGPGWNGTSYQGCWVDYSPTATHILPVVANRLVRRRSESGAIACEHDFIFHIDGEVELHFSRRKRHRDRSYGHVLYDHSCYFRHIKEKHQGHHGNEEYQVHLDGEVDFDKDCPVYHGRADEILFNKGCYHLHEGLLDFQAEHIVHKGGYLVHVYEESLFVHHEGHFIFNKTDFDSEGHFVHGETFDQDHLFHRQDIFECEIGDFEHQKGDFHLEYKEDNDVVDSSTHYLFHKKDYFFEEEDNVYVHQEAHDVDFYT</sequence>
<feature type="signal peptide" evidence="2">
    <location>
        <begin position="1"/>
        <end position="23"/>
    </location>
</feature>
<dbReference type="STRING" id="1684307.A0A316UGR1"/>
<evidence type="ECO:0000313" key="3">
    <source>
        <dbReference type="EMBL" id="PWN24114.1"/>
    </source>
</evidence>
<protein>
    <recommendedName>
        <fullName evidence="5">Alpha/beta-hydrolase</fullName>
    </recommendedName>
</protein>
<keyword evidence="2" id="KW-0732">Signal</keyword>
<dbReference type="RefSeq" id="XP_025351274.1">
    <property type="nucleotide sequence ID" value="XM_025491079.1"/>
</dbReference>
<dbReference type="InterPro" id="IPR029058">
    <property type="entry name" value="AB_hydrolase_fold"/>
</dbReference>
<keyword evidence="4" id="KW-1185">Reference proteome</keyword>
<dbReference type="SUPFAM" id="SSF53474">
    <property type="entry name" value="alpha/beta-Hydrolases"/>
    <property type="match status" value="1"/>
</dbReference>
<feature type="chain" id="PRO_5016460478" description="Alpha/beta-hydrolase" evidence="2">
    <location>
        <begin position="24"/>
        <end position="650"/>
    </location>
</feature>
<organism evidence="3 4">
    <name type="scientific">Pseudomicrostroma glucosiphilum</name>
    <dbReference type="NCBI Taxonomy" id="1684307"/>
    <lineage>
        <taxon>Eukaryota</taxon>
        <taxon>Fungi</taxon>
        <taxon>Dikarya</taxon>
        <taxon>Basidiomycota</taxon>
        <taxon>Ustilaginomycotina</taxon>
        <taxon>Exobasidiomycetes</taxon>
        <taxon>Microstromatales</taxon>
        <taxon>Microstromatales incertae sedis</taxon>
        <taxon>Pseudomicrostroma</taxon>
    </lineage>
</organism>
<dbReference type="Gene3D" id="3.40.50.1820">
    <property type="entry name" value="alpha/beta hydrolase"/>
    <property type="match status" value="1"/>
</dbReference>